<evidence type="ECO:0000313" key="3">
    <source>
        <dbReference type="Proteomes" id="UP001107558"/>
    </source>
</evidence>
<dbReference type="Pfam" id="PF11901">
    <property type="entry name" value="DM9"/>
    <property type="match status" value="1"/>
</dbReference>
<organism evidence="2 3">
    <name type="scientific">Polypedilum vanderplanki</name>
    <name type="common">Sleeping chironomid midge</name>
    <dbReference type="NCBI Taxonomy" id="319348"/>
    <lineage>
        <taxon>Eukaryota</taxon>
        <taxon>Metazoa</taxon>
        <taxon>Ecdysozoa</taxon>
        <taxon>Arthropoda</taxon>
        <taxon>Hexapoda</taxon>
        <taxon>Insecta</taxon>
        <taxon>Pterygota</taxon>
        <taxon>Neoptera</taxon>
        <taxon>Endopterygota</taxon>
        <taxon>Diptera</taxon>
        <taxon>Nematocera</taxon>
        <taxon>Chironomoidea</taxon>
        <taxon>Chironomidae</taxon>
        <taxon>Chironominae</taxon>
        <taxon>Polypedilum</taxon>
        <taxon>Polypedilum</taxon>
    </lineage>
</organism>
<dbReference type="EMBL" id="JADBJN010000003">
    <property type="protein sequence ID" value="KAG5671056.1"/>
    <property type="molecule type" value="Genomic_DNA"/>
</dbReference>
<dbReference type="InterPro" id="IPR006616">
    <property type="entry name" value="DM9_repeat"/>
</dbReference>
<evidence type="ECO:0000313" key="2">
    <source>
        <dbReference type="EMBL" id="KAG5671056.1"/>
    </source>
</evidence>
<dbReference type="PANTHER" id="PTHR31649:SF1">
    <property type="entry name" value="FARNESOIC ACID O-METHYL TRANSFERASE DOMAIN-CONTAINING PROTEIN"/>
    <property type="match status" value="1"/>
</dbReference>
<sequence length="603" mass="67860">MNLVLFHLQLKKDMKVLLNVILLLNFATFSIASHESESDEHHHHHRDDEPFEYPCQNKFVPFKLDDAPAEFGVSAGEYKEGQQAYVGLFNGGFALGVGRIQISPPGFVFNGPNGFGIFFNDSSILFYLQRNKHHKYEWIPSQYGNDVPFAIDVGTEIFGDLLLFARIKIGQFIALGLSFPSSGNVVYVDGNNVVQFTSTNYEILTCKSQKKNETHIPLPKISMPGPTFDTGCINNWQPYKNDNAPSKNGISAGLHECGNHAYVGKGKISSWIPGRIQTVGKTGFYTMGKRSQAFLANGSYYLADNPNYTYYWQPFRGSLPNNAVQVRPDIGAITYPVIRVKIDGHVKIGYFVAPNSNGFFPSNDGTENEVINDFEFLVCDPVPKYHCEQKWKKYIGDNAPLVDGFPVSIYNTDTGSYIGRGTRKCINGCDYGLGKIQVTSPAGVYYLDDMTATQVFDNITAEYLVKNTSYTYEWVQSTNGVKVENALEVHKEGHRPFYIGITKYNYKVYIGKVRPGEGLYFIDPNGKQKVTSSYNVLTCTSPDASSHGHHNEDMKNWYSKFSCPKRMKWDYKSFKCVCDPEWKGLFKSATAKWNDEICSYVSI</sequence>
<dbReference type="PANTHER" id="PTHR31649">
    <property type="entry name" value="AGAP009604-PA"/>
    <property type="match status" value="1"/>
</dbReference>
<comment type="caution">
    <text evidence="2">The sequence shown here is derived from an EMBL/GenBank/DDBJ whole genome shotgun (WGS) entry which is preliminary data.</text>
</comment>
<keyword evidence="1" id="KW-0732">Signal</keyword>
<dbReference type="OrthoDB" id="7800565at2759"/>
<reference evidence="2" key="1">
    <citation type="submission" date="2021-03" db="EMBL/GenBank/DDBJ databases">
        <title>Chromosome level genome of the anhydrobiotic midge Polypedilum vanderplanki.</title>
        <authorList>
            <person name="Yoshida Y."/>
            <person name="Kikawada T."/>
            <person name="Gusev O."/>
        </authorList>
    </citation>
    <scope>NUCLEOTIDE SEQUENCE</scope>
    <source>
        <strain evidence="2">NIAS01</strain>
        <tissue evidence="2">Whole body or cell culture</tissue>
    </source>
</reference>
<keyword evidence="3" id="KW-1185">Reference proteome</keyword>
<dbReference type="AlphaFoldDB" id="A0A9J6BMV7"/>
<proteinExistence type="predicted"/>
<feature type="chain" id="PRO_5039935397" evidence="1">
    <location>
        <begin position="33"/>
        <end position="603"/>
    </location>
</feature>
<accession>A0A9J6BMV7</accession>
<feature type="signal peptide" evidence="1">
    <location>
        <begin position="1"/>
        <end position="32"/>
    </location>
</feature>
<protein>
    <submittedName>
        <fullName evidence="2">Uncharacterized protein</fullName>
    </submittedName>
</protein>
<gene>
    <name evidence="2" type="ORF">PVAND_001274</name>
</gene>
<dbReference type="Proteomes" id="UP001107558">
    <property type="component" value="Chromosome 3"/>
</dbReference>
<name>A0A9J6BMV7_POLVA</name>
<evidence type="ECO:0000256" key="1">
    <source>
        <dbReference type="SAM" id="SignalP"/>
    </source>
</evidence>